<gene>
    <name evidence="1" type="ORF">LCGC14_1886930</name>
</gene>
<dbReference type="EMBL" id="LAZR01019527">
    <property type="protein sequence ID" value="KKL92219.1"/>
    <property type="molecule type" value="Genomic_DNA"/>
</dbReference>
<proteinExistence type="predicted"/>
<feature type="non-terminal residue" evidence="1">
    <location>
        <position position="33"/>
    </location>
</feature>
<comment type="caution">
    <text evidence="1">The sequence shown here is derived from an EMBL/GenBank/DDBJ whole genome shotgun (WGS) entry which is preliminary data.</text>
</comment>
<reference evidence="1" key="1">
    <citation type="journal article" date="2015" name="Nature">
        <title>Complex archaea that bridge the gap between prokaryotes and eukaryotes.</title>
        <authorList>
            <person name="Spang A."/>
            <person name="Saw J.H."/>
            <person name="Jorgensen S.L."/>
            <person name="Zaremba-Niedzwiedzka K."/>
            <person name="Martijn J."/>
            <person name="Lind A.E."/>
            <person name="van Eijk R."/>
            <person name="Schleper C."/>
            <person name="Guy L."/>
            <person name="Ettema T.J."/>
        </authorList>
    </citation>
    <scope>NUCLEOTIDE SEQUENCE</scope>
</reference>
<accession>A0A0F9G0K7</accession>
<organism evidence="1">
    <name type="scientific">marine sediment metagenome</name>
    <dbReference type="NCBI Taxonomy" id="412755"/>
    <lineage>
        <taxon>unclassified sequences</taxon>
        <taxon>metagenomes</taxon>
        <taxon>ecological metagenomes</taxon>
    </lineage>
</organism>
<dbReference type="AlphaFoldDB" id="A0A0F9G0K7"/>
<protein>
    <submittedName>
        <fullName evidence="1">Uncharacterized protein</fullName>
    </submittedName>
</protein>
<sequence length="33" mass="3832">MAGPPKLSEEYVKEFINKKNGILLNKYIHSKIK</sequence>
<name>A0A0F9G0K7_9ZZZZ</name>
<evidence type="ECO:0000313" key="1">
    <source>
        <dbReference type="EMBL" id="KKL92219.1"/>
    </source>
</evidence>